<dbReference type="PROSITE" id="PS50109">
    <property type="entry name" value="HIS_KIN"/>
    <property type="match status" value="1"/>
</dbReference>
<evidence type="ECO:0000256" key="4">
    <source>
        <dbReference type="ARBA" id="ARBA00022679"/>
    </source>
</evidence>
<dbReference type="GO" id="GO:0000155">
    <property type="term" value="F:phosphorelay sensor kinase activity"/>
    <property type="evidence" value="ECO:0007669"/>
    <property type="project" value="InterPro"/>
</dbReference>
<evidence type="ECO:0000256" key="3">
    <source>
        <dbReference type="ARBA" id="ARBA00022553"/>
    </source>
</evidence>
<dbReference type="InterPro" id="IPR029016">
    <property type="entry name" value="GAF-like_dom_sf"/>
</dbReference>
<gene>
    <name evidence="10" type="ORF">BI308_05550</name>
</gene>
<dbReference type="SMART" id="SM00065">
    <property type="entry name" value="GAF"/>
    <property type="match status" value="1"/>
</dbReference>
<dbReference type="Gene3D" id="1.10.287.130">
    <property type="match status" value="1"/>
</dbReference>
<name>A0A1L9QV85_9CYAN</name>
<proteinExistence type="predicted"/>
<dbReference type="Pfam" id="PF10069">
    <property type="entry name" value="DICT"/>
    <property type="match status" value="1"/>
</dbReference>
<keyword evidence="3" id="KW-0597">Phosphoprotein</keyword>
<dbReference type="SUPFAM" id="SSF55781">
    <property type="entry name" value="GAF domain-like"/>
    <property type="match status" value="1"/>
</dbReference>
<accession>A0A1L9QV85</accession>
<evidence type="ECO:0000256" key="1">
    <source>
        <dbReference type="ARBA" id="ARBA00000085"/>
    </source>
</evidence>
<dbReference type="SMART" id="SM00387">
    <property type="entry name" value="HATPase_c"/>
    <property type="match status" value="1"/>
</dbReference>
<protein>
    <recommendedName>
        <fullName evidence="2">histidine kinase</fullName>
        <ecNumber evidence="2">2.7.13.3</ecNumber>
    </recommendedName>
</protein>
<dbReference type="PANTHER" id="PTHR43711">
    <property type="entry name" value="TWO-COMPONENT HISTIDINE KINASE"/>
    <property type="match status" value="1"/>
</dbReference>
<keyword evidence="5 10" id="KW-0418">Kinase</keyword>
<feature type="domain" description="Histidine kinase" evidence="9">
    <location>
        <begin position="421"/>
        <end position="660"/>
    </location>
</feature>
<evidence type="ECO:0000256" key="7">
    <source>
        <dbReference type="SAM" id="Coils"/>
    </source>
</evidence>
<comment type="catalytic activity">
    <reaction evidence="1">
        <text>ATP + protein L-histidine = ADP + protein N-phospho-L-histidine.</text>
        <dbReference type="EC" id="2.7.13.3"/>
    </reaction>
</comment>
<feature type="coiled-coil region" evidence="7">
    <location>
        <begin position="394"/>
        <end position="421"/>
    </location>
</feature>
<dbReference type="Gene3D" id="3.30.450.40">
    <property type="match status" value="1"/>
</dbReference>
<dbReference type="InterPro" id="IPR033415">
    <property type="entry name" value="CHASE6_C"/>
</dbReference>
<dbReference type="SUPFAM" id="SSF55874">
    <property type="entry name" value="ATPase domain of HSP90 chaperone/DNA topoisomerase II/histidine kinase"/>
    <property type="match status" value="1"/>
</dbReference>
<dbReference type="Proteomes" id="UP000183940">
    <property type="component" value="Unassembled WGS sequence"/>
</dbReference>
<dbReference type="Pfam" id="PF17150">
    <property type="entry name" value="CHASE6_C"/>
    <property type="match status" value="1"/>
</dbReference>
<feature type="region of interest" description="Disordered" evidence="8">
    <location>
        <begin position="657"/>
        <end position="691"/>
    </location>
</feature>
<keyword evidence="7" id="KW-0175">Coiled coil</keyword>
<dbReference type="Pfam" id="PF01590">
    <property type="entry name" value="GAF"/>
    <property type="match status" value="1"/>
</dbReference>
<dbReference type="Gene3D" id="3.30.565.10">
    <property type="entry name" value="Histidine kinase-like ATPase, C-terminal domain"/>
    <property type="match status" value="1"/>
</dbReference>
<dbReference type="AlphaFoldDB" id="A0A1L9QV85"/>
<dbReference type="InterPro" id="IPR005467">
    <property type="entry name" value="His_kinase_dom"/>
</dbReference>
<evidence type="ECO:0000256" key="2">
    <source>
        <dbReference type="ARBA" id="ARBA00012438"/>
    </source>
</evidence>
<dbReference type="Pfam" id="PF02518">
    <property type="entry name" value="HATPase_c"/>
    <property type="match status" value="1"/>
</dbReference>
<dbReference type="SUPFAM" id="SSF47384">
    <property type="entry name" value="Homodimeric domain of signal transducing histidine kinase"/>
    <property type="match status" value="1"/>
</dbReference>
<evidence type="ECO:0000256" key="8">
    <source>
        <dbReference type="SAM" id="MobiDB-lite"/>
    </source>
</evidence>
<dbReference type="InterPro" id="IPR003018">
    <property type="entry name" value="GAF"/>
</dbReference>
<dbReference type="Pfam" id="PF00512">
    <property type="entry name" value="HisKA"/>
    <property type="match status" value="1"/>
</dbReference>
<dbReference type="EC" id="2.7.13.3" evidence="2"/>
<keyword evidence="4" id="KW-0808">Transferase</keyword>
<reference evidence="10" key="1">
    <citation type="submission" date="2016-10" db="EMBL/GenBank/DDBJ databases">
        <title>CRISPR-Cas defence system in Roseofilum reptotaenium: evidence of a bacteriophage-cyanobacterium arms race in the coral black band disease.</title>
        <authorList>
            <person name="Buerger P."/>
            <person name="Wood-Charlson E.M."/>
            <person name="Weynberg K.D."/>
            <person name="Willis B."/>
            <person name="Van Oppen M.J."/>
        </authorList>
    </citation>
    <scope>NUCLEOTIDE SEQUENCE [LARGE SCALE GENOMIC DNA]</scope>
    <source>
        <strain evidence="10">AO1-A</strain>
    </source>
</reference>
<organism evidence="10 11">
    <name type="scientific">Roseofilum reptotaenium AO1-A</name>
    <dbReference type="NCBI Taxonomy" id="1925591"/>
    <lineage>
        <taxon>Bacteria</taxon>
        <taxon>Bacillati</taxon>
        <taxon>Cyanobacteriota</taxon>
        <taxon>Cyanophyceae</taxon>
        <taxon>Desertifilales</taxon>
        <taxon>Desertifilaceae</taxon>
        <taxon>Roseofilum</taxon>
    </lineage>
</organism>
<keyword evidence="11" id="KW-1185">Reference proteome</keyword>
<evidence type="ECO:0000313" key="11">
    <source>
        <dbReference type="Proteomes" id="UP000183940"/>
    </source>
</evidence>
<evidence type="ECO:0000256" key="5">
    <source>
        <dbReference type="ARBA" id="ARBA00022777"/>
    </source>
</evidence>
<dbReference type="SMART" id="SM00388">
    <property type="entry name" value="HisKA"/>
    <property type="match status" value="1"/>
</dbReference>
<evidence type="ECO:0000313" key="10">
    <source>
        <dbReference type="EMBL" id="OJJ26559.1"/>
    </source>
</evidence>
<comment type="caution">
    <text evidence="10">The sequence shown here is derived from an EMBL/GenBank/DDBJ whole genome shotgun (WGS) entry which is preliminary data.</text>
</comment>
<dbReference type="CDD" id="cd00082">
    <property type="entry name" value="HisKA"/>
    <property type="match status" value="1"/>
</dbReference>
<dbReference type="InterPro" id="IPR003594">
    <property type="entry name" value="HATPase_dom"/>
</dbReference>
<dbReference type="InterPro" id="IPR003661">
    <property type="entry name" value="HisK_dim/P_dom"/>
</dbReference>
<dbReference type="InterPro" id="IPR019278">
    <property type="entry name" value="DICT_dom"/>
</dbReference>
<feature type="compositionally biased region" description="Low complexity" evidence="8">
    <location>
        <begin position="660"/>
        <end position="671"/>
    </location>
</feature>
<dbReference type="PRINTS" id="PR00344">
    <property type="entry name" value="BCTRLSENSOR"/>
</dbReference>
<dbReference type="InterPro" id="IPR036890">
    <property type="entry name" value="HATPase_C_sf"/>
</dbReference>
<dbReference type="InterPro" id="IPR004358">
    <property type="entry name" value="Sig_transdc_His_kin-like_C"/>
</dbReference>
<evidence type="ECO:0000256" key="6">
    <source>
        <dbReference type="ARBA" id="ARBA00023012"/>
    </source>
</evidence>
<dbReference type="InterPro" id="IPR036097">
    <property type="entry name" value="HisK_dim/P_sf"/>
</dbReference>
<sequence>MSNYPSVLADLLQRLPQLRSQIYFKPSLTALSHAMEDQVLAGAGADQPLVIANFQRERFYRQESHRYRRIAQKTDQVYVLAAPETEFKNASQEYETIAFSSQDELKHEWHLVIIGQQYATCLICRERDPSGMGLPEIPLMTMDQARRFEGIWTFDRQICEQAAQALLSRILEYRPELAAKVEQAQTRITQAPACQISHLDPAPFAERLVTYLQAGQYKLVKAYTAIANQEKKERLVNSITDAIRRSLNPEEIFQIAAKELGQAMESCRCLIYPCKASQKQVIIEYEYMNSGKLSSLKGKTWPLTDHPLFSHVIKQNHRAYLSNLNPDALNHPTLTDQVTPAKIHSWLMVPVLYKEELLGMIEIHHCGESSYTWASSQLEMVQAIASQIGVALIQAQAYANLEDLNQQLEALDRTTRNLIAITGHELRTPLSTIQVCLESLASEPDMPQDLRQVMLNTALDDAERLRELIQDFLTLSRLESGSVDWNPEPLPLEECIDLAISSIRSHQPNQDLPQIITHLPRTLPLVHVDGEWLVEVLSKLLDNACKFTPSPGQVTIQAICSTQTKPFQERVPPQKRPQNNQPMILVTVEDSGRGIEPNRLETVFDRFYQEEGALRRSTGGTGLGLAICRQIVTNWGGQIWAESGGKNQGSQFRFTLPIVDKGSSKGPSRGSSRGDRPSRSRRQSPTIGRHK</sequence>
<evidence type="ECO:0000259" key="9">
    <source>
        <dbReference type="PROSITE" id="PS50109"/>
    </source>
</evidence>
<dbReference type="PANTHER" id="PTHR43711:SF26">
    <property type="entry name" value="SENSOR HISTIDINE KINASE RCSC"/>
    <property type="match status" value="1"/>
</dbReference>
<keyword evidence="6" id="KW-0902">Two-component regulatory system</keyword>
<dbReference type="EMBL" id="MLAW01000006">
    <property type="protein sequence ID" value="OJJ26559.1"/>
    <property type="molecule type" value="Genomic_DNA"/>
</dbReference>
<dbReference type="STRING" id="1925591.BI308_05550"/>
<dbReference type="InterPro" id="IPR050736">
    <property type="entry name" value="Sensor_HK_Regulatory"/>
</dbReference>